<evidence type="ECO:0008006" key="3">
    <source>
        <dbReference type="Google" id="ProtNLM"/>
    </source>
</evidence>
<name>A0ABT2HC55_9MICO</name>
<proteinExistence type="predicted"/>
<organism evidence="1 2">
    <name type="scientific">Herbiconiux daphne</name>
    <dbReference type="NCBI Taxonomy" id="2970914"/>
    <lineage>
        <taxon>Bacteria</taxon>
        <taxon>Bacillati</taxon>
        <taxon>Actinomycetota</taxon>
        <taxon>Actinomycetes</taxon>
        <taxon>Micrococcales</taxon>
        <taxon>Microbacteriaceae</taxon>
        <taxon>Herbiconiux</taxon>
    </lineage>
</organism>
<keyword evidence="2" id="KW-1185">Reference proteome</keyword>
<dbReference type="RefSeq" id="WP_259543839.1">
    <property type="nucleotide sequence ID" value="NZ_JANLCJ010000710.1"/>
</dbReference>
<feature type="non-terminal residue" evidence="1">
    <location>
        <position position="1"/>
    </location>
</feature>
<comment type="caution">
    <text evidence="1">The sequence shown here is derived from an EMBL/GenBank/DDBJ whole genome shotgun (WGS) entry which is preliminary data.</text>
</comment>
<gene>
    <name evidence="1" type="ORF">N1032_27300</name>
</gene>
<dbReference type="Proteomes" id="UP001165586">
    <property type="component" value="Unassembled WGS sequence"/>
</dbReference>
<sequence length="153" mass="16656">GTKLTLDVSSESKAANQILGEVRKIQLLVDEFKAYSTGVAVLVHPIVADMFGKLQGQAYQMGTNTFPEGLGNGFRYQGVDFYVSPILNAIAGSAAGKVIGAIVLDKEAYANYGLENTTKEFDQMFADERFLGHTYHELDAVVDAKRIAVLEFD</sequence>
<evidence type="ECO:0000313" key="2">
    <source>
        <dbReference type="Proteomes" id="UP001165586"/>
    </source>
</evidence>
<protein>
    <recommendedName>
        <fullName evidence="3">Phage major capsid protein</fullName>
    </recommendedName>
</protein>
<dbReference type="EMBL" id="JANLCJ010000710">
    <property type="protein sequence ID" value="MCS5737441.1"/>
    <property type="molecule type" value="Genomic_DNA"/>
</dbReference>
<reference evidence="1" key="1">
    <citation type="submission" date="2022-08" db="EMBL/GenBank/DDBJ databases">
        <authorList>
            <person name="Deng Y."/>
            <person name="Han X.-F."/>
            <person name="Zhang Y.-Q."/>
        </authorList>
    </citation>
    <scope>NUCLEOTIDE SEQUENCE</scope>
    <source>
        <strain evidence="1">CPCC 203386</strain>
    </source>
</reference>
<accession>A0ABT2HC55</accession>
<evidence type="ECO:0000313" key="1">
    <source>
        <dbReference type="EMBL" id="MCS5737441.1"/>
    </source>
</evidence>